<name>A0A834W1V4_9FABA</name>
<accession>A0A834W1V4</accession>
<dbReference type="InterPro" id="IPR044673">
    <property type="entry name" value="DCL-like"/>
</dbReference>
<dbReference type="Gene3D" id="3.10.450.40">
    <property type="match status" value="1"/>
</dbReference>
<proteinExistence type="predicted"/>
<protein>
    <submittedName>
        <fullName evidence="2">Protein DCL, chloroplastic</fullName>
    </submittedName>
</protein>
<dbReference type="PANTHER" id="PTHR33415:SF12">
    <property type="entry name" value="PROTEIN EMBRYO DEFECTIVE 514"/>
    <property type="match status" value="1"/>
</dbReference>
<dbReference type="FunFam" id="3.10.450.40:FF:000016">
    <property type="entry name" value="Predicted protein"/>
    <property type="match status" value="1"/>
</dbReference>
<feature type="region of interest" description="Disordered" evidence="1">
    <location>
        <begin position="118"/>
        <end position="146"/>
    </location>
</feature>
<dbReference type="PANTHER" id="PTHR33415">
    <property type="entry name" value="PROTEIN EMBRYO DEFECTIVE 514"/>
    <property type="match status" value="1"/>
</dbReference>
<reference evidence="2" key="1">
    <citation type="submission" date="2020-09" db="EMBL/GenBank/DDBJ databases">
        <title>Genome-Enabled Discovery of Anthraquinone Biosynthesis in Senna tora.</title>
        <authorList>
            <person name="Kang S.-H."/>
            <person name="Pandey R.P."/>
            <person name="Lee C.-M."/>
            <person name="Sim J.-S."/>
            <person name="Jeong J.-T."/>
            <person name="Choi B.-S."/>
            <person name="Jung M."/>
            <person name="Ginzburg D."/>
            <person name="Zhao K."/>
            <person name="Won S.Y."/>
            <person name="Oh T.-J."/>
            <person name="Yu Y."/>
            <person name="Kim N.-H."/>
            <person name="Lee O.R."/>
            <person name="Lee T.-H."/>
            <person name="Bashyal P."/>
            <person name="Kim T.-S."/>
            <person name="Lee W.-H."/>
            <person name="Kawkins C."/>
            <person name="Kim C.-K."/>
            <person name="Kim J.S."/>
            <person name="Ahn B.O."/>
            <person name="Rhee S.Y."/>
            <person name="Sohng J.K."/>
        </authorList>
    </citation>
    <scope>NUCLEOTIDE SEQUENCE</scope>
    <source>
        <tissue evidence="2">Leaf</tissue>
    </source>
</reference>
<feature type="compositionally biased region" description="Basic residues" evidence="1">
    <location>
        <begin position="133"/>
        <end position="146"/>
    </location>
</feature>
<dbReference type="Proteomes" id="UP000634136">
    <property type="component" value="Unassembled WGS sequence"/>
</dbReference>
<dbReference type="AlphaFoldDB" id="A0A834W1V4"/>
<evidence type="ECO:0000256" key="1">
    <source>
        <dbReference type="SAM" id="MobiDB-lite"/>
    </source>
</evidence>
<dbReference type="EMBL" id="JAAIUW010000012">
    <property type="protein sequence ID" value="KAF7806197.1"/>
    <property type="molecule type" value="Genomic_DNA"/>
</dbReference>
<organism evidence="2 3">
    <name type="scientific">Senna tora</name>
    <dbReference type="NCBI Taxonomy" id="362788"/>
    <lineage>
        <taxon>Eukaryota</taxon>
        <taxon>Viridiplantae</taxon>
        <taxon>Streptophyta</taxon>
        <taxon>Embryophyta</taxon>
        <taxon>Tracheophyta</taxon>
        <taxon>Spermatophyta</taxon>
        <taxon>Magnoliopsida</taxon>
        <taxon>eudicotyledons</taxon>
        <taxon>Gunneridae</taxon>
        <taxon>Pentapetalae</taxon>
        <taxon>rosids</taxon>
        <taxon>fabids</taxon>
        <taxon>Fabales</taxon>
        <taxon>Fabaceae</taxon>
        <taxon>Caesalpinioideae</taxon>
        <taxon>Cassia clade</taxon>
        <taxon>Senna</taxon>
    </lineage>
</organism>
<keyword evidence="3" id="KW-1185">Reference proteome</keyword>
<evidence type="ECO:0000313" key="2">
    <source>
        <dbReference type="EMBL" id="KAF7806197.1"/>
    </source>
</evidence>
<dbReference type="GO" id="GO:0009658">
    <property type="term" value="P:chloroplast organization"/>
    <property type="evidence" value="ECO:0007669"/>
    <property type="project" value="TreeGrafter"/>
</dbReference>
<dbReference type="GO" id="GO:0005634">
    <property type="term" value="C:nucleus"/>
    <property type="evidence" value="ECO:0007669"/>
    <property type="project" value="TreeGrafter"/>
</dbReference>
<evidence type="ECO:0000313" key="3">
    <source>
        <dbReference type="Proteomes" id="UP000634136"/>
    </source>
</evidence>
<dbReference type="GO" id="GO:0009507">
    <property type="term" value="C:chloroplast"/>
    <property type="evidence" value="ECO:0007669"/>
    <property type="project" value="TreeGrafter"/>
</dbReference>
<dbReference type="GO" id="GO:0017126">
    <property type="term" value="P:nucleologenesis"/>
    <property type="evidence" value="ECO:0007669"/>
    <property type="project" value="TreeGrafter"/>
</dbReference>
<sequence length="146" mass="17059">MEHKVMASMQEEGKVKVKLGPKSFQSSMDMFNYFYNLLHHWPFNVYLNKYEDLALLELVKKGHTEAEKKISGGIRGFQVGKHPLWKSRCFFLIKQDYSVEDFSFRKCVHRILPLPPHMINPSHKPSHNGASRGGRRGRRPHGRGRR</sequence>
<dbReference type="OrthoDB" id="409625at2759"/>
<comment type="caution">
    <text evidence="2">The sequence shown here is derived from an EMBL/GenBank/DDBJ whole genome shotgun (WGS) entry which is preliminary data.</text>
</comment>
<dbReference type="GO" id="GO:1901259">
    <property type="term" value="P:chloroplast rRNA processing"/>
    <property type="evidence" value="ECO:0007669"/>
    <property type="project" value="TreeGrafter"/>
</dbReference>
<gene>
    <name evidence="2" type="ORF">G2W53_038358</name>
</gene>
<dbReference type="Pfam" id="PF11523">
    <property type="entry name" value="DUF3223"/>
    <property type="match status" value="1"/>
</dbReference>